<evidence type="ECO:0000259" key="16">
    <source>
        <dbReference type="PROSITE" id="PS50004"/>
    </source>
</evidence>
<dbReference type="PANTHER" id="PTHR45761">
    <property type="entry name" value="EXTENDED SYNAPTOTAGMIN-LIKE PROTEIN 2, ISOFORM C"/>
    <property type="match status" value="1"/>
</dbReference>
<feature type="compositionally biased region" description="Polar residues" evidence="15">
    <location>
        <begin position="38"/>
        <end position="48"/>
    </location>
</feature>
<evidence type="ECO:0000256" key="14">
    <source>
        <dbReference type="ARBA" id="ARBA00023136"/>
    </source>
</evidence>
<evidence type="ECO:0000256" key="5">
    <source>
        <dbReference type="ARBA" id="ARBA00022475"/>
    </source>
</evidence>
<evidence type="ECO:0000256" key="7">
    <source>
        <dbReference type="ARBA" id="ARBA00022723"/>
    </source>
</evidence>
<accession>A0A6Q2ZAM8</accession>
<protein>
    <recommendedName>
        <fullName evidence="20">Extended synaptotagmin-like protein 1b</fullName>
    </recommendedName>
</protein>
<evidence type="ECO:0000256" key="13">
    <source>
        <dbReference type="ARBA" id="ARBA00023121"/>
    </source>
</evidence>
<dbReference type="GO" id="GO:0005789">
    <property type="term" value="C:endoplasmic reticulum membrane"/>
    <property type="evidence" value="ECO:0007669"/>
    <property type="project" value="UniProtKB-SubCell"/>
</dbReference>
<dbReference type="GO" id="GO:0005509">
    <property type="term" value="F:calcium ion binding"/>
    <property type="evidence" value="ECO:0007669"/>
    <property type="project" value="TreeGrafter"/>
</dbReference>
<feature type="domain" description="C2" evidence="16">
    <location>
        <begin position="442"/>
        <end position="561"/>
    </location>
</feature>
<evidence type="ECO:0000313" key="19">
    <source>
        <dbReference type="Proteomes" id="UP000265140"/>
    </source>
</evidence>
<evidence type="ECO:0000256" key="4">
    <source>
        <dbReference type="ARBA" id="ARBA00022448"/>
    </source>
</evidence>
<dbReference type="FunFam" id="2.60.40.150:FF:000025">
    <property type="entry name" value="Extended synaptotagmin 2"/>
    <property type="match status" value="2"/>
</dbReference>
<keyword evidence="12" id="KW-0445">Lipid transport</keyword>
<dbReference type="GO" id="GO:0031210">
    <property type="term" value="F:phosphatidylcholine binding"/>
    <property type="evidence" value="ECO:0007669"/>
    <property type="project" value="TreeGrafter"/>
</dbReference>
<dbReference type="GO" id="GO:0005544">
    <property type="term" value="F:calcium-dependent phospholipid binding"/>
    <property type="evidence" value="ECO:0007669"/>
    <property type="project" value="TreeGrafter"/>
</dbReference>
<dbReference type="InterPro" id="IPR035892">
    <property type="entry name" value="C2_domain_sf"/>
</dbReference>
<dbReference type="PRINTS" id="PR00360">
    <property type="entry name" value="C2DOMAIN"/>
</dbReference>
<dbReference type="GeneTree" id="ENSGT00940000156561"/>
<dbReference type="Pfam" id="PF17047">
    <property type="entry name" value="SMP_LBD"/>
    <property type="match status" value="1"/>
</dbReference>
<evidence type="ECO:0008006" key="20">
    <source>
        <dbReference type="Google" id="ProtNLM"/>
    </source>
</evidence>
<dbReference type="PROSITE" id="PS51847">
    <property type="entry name" value="SMP"/>
    <property type="match status" value="1"/>
</dbReference>
<keyword evidence="11" id="KW-1133">Transmembrane helix</keyword>
<keyword evidence="6" id="KW-0812">Transmembrane</keyword>
<dbReference type="Gene3D" id="2.60.40.150">
    <property type="entry name" value="C2 domain"/>
    <property type="match status" value="4"/>
</dbReference>
<evidence type="ECO:0000256" key="6">
    <source>
        <dbReference type="ARBA" id="ARBA00022692"/>
    </source>
</evidence>
<evidence type="ECO:0000256" key="8">
    <source>
        <dbReference type="ARBA" id="ARBA00022737"/>
    </source>
</evidence>
<dbReference type="CDD" id="cd08391">
    <property type="entry name" value="C2A_C2C_Synaptotagmin_like"/>
    <property type="match status" value="2"/>
</dbReference>
<name>A0A6Q2ZAM8_ESOLU</name>
<evidence type="ECO:0000256" key="12">
    <source>
        <dbReference type="ARBA" id="ARBA00023055"/>
    </source>
</evidence>
<reference evidence="18" key="3">
    <citation type="submission" date="2025-08" db="UniProtKB">
        <authorList>
            <consortium name="Ensembl"/>
        </authorList>
    </citation>
    <scope>IDENTIFICATION</scope>
</reference>
<keyword evidence="5" id="KW-1003">Cell membrane</keyword>
<dbReference type="InterPro" id="IPR031468">
    <property type="entry name" value="SMP_LBD"/>
</dbReference>
<dbReference type="CDD" id="cd04050">
    <property type="entry name" value="C2B_Synaptotagmin-like"/>
    <property type="match status" value="1"/>
</dbReference>
<keyword evidence="13" id="KW-0446">Lipid-binding</keyword>
<dbReference type="GO" id="GO:0005886">
    <property type="term" value="C:plasma membrane"/>
    <property type="evidence" value="ECO:0007669"/>
    <property type="project" value="UniProtKB-SubCell"/>
</dbReference>
<organism evidence="18 19">
    <name type="scientific">Esox lucius</name>
    <name type="common">Northern pike</name>
    <dbReference type="NCBI Taxonomy" id="8010"/>
    <lineage>
        <taxon>Eukaryota</taxon>
        <taxon>Metazoa</taxon>
        <taxon>Chordata</taxon>
        <taxon>Craniata</taxon>
        <taxon>Vertebrata</taxon>
        <taxon>Euteleostomi</taxon>
        <taxon>Actinopterygii</taxon>
        <taxon>Neopterygii</taxon>
        <taxon>Teleostei</taxon>
        <taxon>Protacanthopterygii</taxon>
        <taxon>Esociformes</taxon>
        <taxon>Esocidae</taxon>
        <taxon>Esox</taxon>
    </lineage>
</organism>
<dbReference type="InterPro" id="IPR000008">
    <property type="entry name" value="C2_dom"/>
</dbReference>
<comment type="similarity">
    <text evidence="3">Belongs to the extended synaptotagmin family.</text>
</comment>
<dbReference type="AlphaFoldDB" id="A0A6Q2ZAM8"/>
<keyword evidence="9" id="KW-0256">Endoplasmic reticulum</keyword>
<dbReference type="Ensembl" id="ENSELUT00000066037.2">
    <property type="protein sequence ID" value="ENSELUP00000074796.2"/>
    <property type="gene ID" value="ENSELUG00000019556.3"/>
</dbReference>
<evidence type="ECO:0000256" key="9">
    <source>
        <dbReference type="ARBA" id="ARBA00022824"/>
    </source>
</evidence>
<dbReference type="SUPFAM" id="SSF49562">
    <property type="entry name" value="C2 domain (Calcium/lipid-binding domain, CaLB)"/>
    <property type="match status" value="4"/>
</dbReference>
<evidence type="ECO:0000256" key="1">
    <source>
        <dbReference type="ARBA" id="ARBA00004202"/>
    </source>
</evidence>
<reference evidence="18" key="4">
    <citation type="submission" date="2025-09" db="UniProtKB">
        <authorList>
            <consortium name="Ensembl"/>
        </authorList>
    </citation>
    <scope>IDENTIFICATION</scope>
</reference>
<dbReference type="PROSITE" id="PS50004">
    <property type="entry name" value="C2"/>
    <property type="match status" value="4"/>
</dbReference>
<dbReference type="Bgee" id="ENSELUG00000019556">
    <property type="expression patterns" value="Expressed in head kidney and 15 other cell types or tissues"/>
</dbReference>
<keyword evidence="10" id="KW-0106">Calcium</keyword>
<dbReference type="SMART" id="SM00239">
    <property type="entry name" value="C2"/>
    <property type="match status" value="4"/>
</dbReference>
<dbReference type="GO" id="GO:0035091">
    <property type="term" value="F:phosphatidylinositol binding"/>
    <property type="evidence" value="ECO:0007669"/>
    <property type="project" value="TreeGrafter"/>
</dbReference>
<dbReference type="InterPro" id="IPR051634">
    <property type="entry name" value="Extended_Synaptotagmin"/>
</dbReference>
<sequence length="877" mass="98257">MLPKHYVREPPPPPPPPHTHTAEDSNKDAPGSIYSEKNAPNSGEMETNNPQGLNAVSVLWTFGKCLGALLPVYLAGYYRVSTSILVFGLMVYTGWKHSREAKEARLRSAIHHYENEQHISMKIFKSKKDLPAWVNFPDVEKVEWLNKILQQVWPFVGQYLEKLLVETIAPSIRSSSTHLQTLTFTKVDFGDKAMKVVGVKAHTENEKGQVLLDVYISYVGDVEINVEVKKYFCKAGVKGIQLHGMMRVILEPLIGDVPIVGAVTMFFIRRPKLDINWTGLTNLLDIPGLNIMSDTMIMDAIASFLVLPNRLTVPLVADLHVAQLRSPLPRGVVRIHLLEADDLPAKDNYMKGVISGMSDPYAVCRVGPQTFTSQVVDNTVCPKWGEMYEVIVHEVPGQELEVEVYDKDPDKDDFLGRNDIHNEKLSHYRLHFSLPISQVLHRNESMTVSSKSSDPPSAAILAVYLDKAEALPMKKGNKEPSPMVQMSVQDVTRESRTSWTTINPVWEDAFTFFIPDPRKQSIDIQVKDNDRTQSLGSLSIPLSRLLSSPNLSLDQWFQLDNSGSASRIYINTVLRVKTDNIQQTRFPNKVYHIYIHKFCVFVAPPCPFRSSSVDTPSSPAPSLPGVLRIHLLEAQNLIAKDNLMGGLKKGKSDPYVKINIGGVTFKSHVVKENLNPTWNEMFETVLSPHPGQEVQVQLYDKDLDSDDFLGRLDQIYLCISIMLSSAWDQALGSVVIPVKELLSEPGLVLDKWLSLDGATPDSQILLRAELKALDHMFHVVCRDLPSSSKDGLDTYISLILLPDKSKAAKRKTSIKKKDLNPEYNERFDFDLSLEDASHRHLSVSVKNSSASFRSSDLIGQVLIELAQIDLASGITEW</sequence>
<feature type="domain" description="C2" evidence="16">
    <location>
        <begin position="607"/>
        <end position="728"/>
    </location>
</feature>
<evidence type="ECO:0000313" key="18">
    <source>
        <dbReference type="Ensembl" id="ENSELUP00000074796.2"/>
    </source>
</evidence>
<dbReference type="InterPro" id="IPR037749">
    <property type="entry name" value="Ext_Synaptotagmin_C2B"/>
</dbReference>
<evidence type="ECO:0000259" key="17">
    <source>
        <dbReference type="PROSITE" id="PS51847"/>
    </source>
</evidence>
<feature type="domain" description="C2" evidence="16">
    <location>
        <begin position="315"/>
        <end position="436"/>
    </location>
</feature>
<dbReference type="Pfam" id="PF00168">
    <property type="entry name" value="C2"/>
    <property type="match status" value="4"/>
</dbReference>
<evidence type="ECO:0000256" key="3">
    <source>
        <dbReference type="ARBA" id="ARBA00005867"/>
    </source>
</evidence>
<evidence type="ECO:0000256" key="10">
    <source>
        <dbReference type="ARBA" id="ARBA00022837"/>
    </source>
</evidence>
<feature type="region of interest" description="Disordered" evidence="15">
    <location>
        <begin position="1"/>
        <end position="48"/>
    </location>
</feature>
<keyword evidence="8" id="KW-0677">Repeat</keyword>
<evidence type="ECO:0000256" key="11">
    <source>
        <dbReference type="ARBA" id="ARBA00022989"/>
    </source>
</evidence>
<evidence type="ECO:0000256" key="15">
    <source>
        <dbReference type="SAM" id="MobiDB-lite"/>
    </source>
</evidence>
<evidence type="ECO:0000256" key="2">
    <source>
        <dbReference type="ARBA" id="ARBA00004477"/>
    </source>
</evidence>
<dbReference type="PANTHER" id="PTHR45761:SF7">
    <property type="entry name" value="EXTENDED SYNAPTOTAGMIN-1 ISOFORM X1"/>
    <property type="match status" value="1"/>
</dbReference>
<dbReference type="Proteomes" id="UP000265140">
    <property type="component" value="Chromosome 17"/>
</dbReference>
<comment type="subcellular location">
    <subcellularLocation>
        <location evidence="1">Cell membrane</location>
        <topology evidence="1">Peripheral membrane protein</topology>
    </subcellularLocation>
    <subcellularLocation>
        <location evidence="2">Endoplasmic reticulum membrane</location>
        <topology evidence="2">Multi-pass membrane protein</topology>
    </subcellularLocation>
</comment>
<dbReference type="GO" id="GO:0061817">
    <property type="term" value="P:endoplasmic reticulum-plasma membrane tethering"/>
    <property type="evidence" value="ECO:0007669"/>
    <property type="project" value="InterPro"/>
</dbReference>
<feature type="domain" description="C2" evidence="16">
    <location>
        <begin position="755"/>
        <end position="877"/>
    </location>
</feature>
<keyword evidence="19" id="KW-1185">Reference proteome</keyword>
<dbReference type="GO" id="GO:0006869">
    <property type="term" value="P:lipid transport"/>
    <property type="evidence" value="ECO:0007669"/>
    <property type="project" value="UniProtKB-KW"/>
</dbReference>
<reference evidence="19" key="1">
    <citation type="journal article" date="2014" name="PLoS ONE">
        <title>The genome and linkage map of the northern pike (Esox lucius): conserved synteny revealed between the salmonid sister group and the Neoteleostei.</title>
        <authorList>
            <person name="Rondeau E.B."/>
            <person name="Minkley D.R."/>
            <person name="Leong J.S."/>
            <person name="Messmer A.M."/>
            <person name="Jantzen J.R."/>
            <person name="von Schalburg K.R."/>
            <person name="Lemon C."/>
            <person name="Bird N.H."/>
            <person name="Koop B.F."/>
        </authorList>
    </citation>
    <scope>NUCLEOTIDE SEQUENCE</scope>
</reference>
<feature type="compositionally biased region" description="Pro residues" evidence="15">
    <location>
        <begin position="9"/>
        <end position="18"/>
    </location>
</feature>
<keyword evidence="4" id="KW-0813">Transport</keyword>
<feature type="domain" description="SMP-LTD" evidence="17">
    <location>
        <begin position="138"/>
        <end position="316"/>
    </location>
</feature>
<dbReference type="InterPro" id="IPR039010">
    <property type="entry name" value="Synaptotagmin_SMP"/>
</dbReference>
<dbReference type="FunFam" id="2.60.40.150:FF:000106">
    <property type="entry name" value="extended synaptotagmin-1 isoform X1"/>
    <property type="match status" value="1"/>
</dbReference>
<keyword evidence="7" id="KW-0479">Metal-binding</keyword>
<dbReference type="InterPro" id="IPR037733">
    <property type="entry name" value="Ext_Synaptotagmin_C2A"/>
</dbReference>
<keyword evidence="14" id="KW-0472">Membrane</keyword>
<dbReference type="GO" id="GO:0008429">
    <property type="term" value="F:phosphatidylethanolamine binding"/>
    <property type="evidence" value="ECO:0007669"/>
    <property type="project" value="TreeGrafter"/>
</dbReference>
<reference evidence="18" key="2">
    <citation type="submission" date="2020-02" db="EMBL/GenBank/DDBJ databases">
        <title>Esox lucius (northern pike) genome, fEsoLuc1, primary haplotype.</title>
        <authorList>
            <person name="Myers G."/>
            <person name="Karagic N."/>
            <person name="Meyer A."/>
            <person name="Pippel M."/>
            <person name="Reichard M."/>
            <person name="Winkler S."/>
            <person name="Tracey A."/>
            <person name="Sims Y."/>
            <person name="Howe K."/>
            <person name="Rhie A."/>
            <person name="Formenti G."/>
            <person name="Durbin R."/>
            <person name="Fedrigo O."/>
            <person name="Jarvis E.D."/>
        </authorList>
    </citation>
    <scope>NUCLEOTIDE SEQUENCE [LARGE SCALE GENOMIC DNA]</scope>
</reference>
<proteinExistence type="inferred from homology"/>